<dbReference type="AlphaFoldDB" id="A0A078JVG8"/>
<reference evidence="3" key="1">
    <citation type="journal article" date="2014" name="Science">
        <title>Plant genetics. Early allopolyploid evolution in the post-Neolithic Brassica napus oilseed genome.</title>
        <authorList>
            <person name="Chalhoub B."/>
            <person name="Denoeud F."/>
            <person name="Liu S."/>
            <person name="Parkin I.A."/>
            <person name="Tang H."/>
            <person name="Wang X."/>
            <person name="Chiquet J."/>
            <person name="Belcram H."/>
            <person name="Tong C."/>
            <person name="Samans B."/>
            <person name="Correa M."/>
            <person name="Da Silva C."/>
            <person name="Just J."/>
            <person name="Falentin C."/>
            <person name="Koh C.S."/>
            <person name="Le Clainche I."/>
            <person name="Bernard M."/>
            <person name="Bento P."/>
            <person name="Noel B."/>
            <person name="Labadie K."/>
            <person name="Alberti A."/>
            <person name="Charles M."/>
            <person name="Arnaud D."/>
            <person name="Guo H."/>
            <person name="Daviaud C."/>
            <person name="Alamery S."/>
            <person name="Jabbari K."/>
            <person name="Zhao M."/>
            <person name="Edger P.P."/>
            <person name="Chelaifa H."/>
            <person name="Tack D."/>
            <person name="Lassalle G."/>
            <person name="Mestiri I."/>
            <person name="Schnel N."/>
            <person name="Le Paslier M.C."/>
            <person name="Fan G."/>
            <person name="Renault V."/>
            <person name="Bayer P.E."/>
            <person name="Golicz A.A."/>
            <person name="Manoli S."/>
            <person name="Lee T.H."/>
            <person name="Thi V.H."/>
            <person name="Chalabi S."/>
            <person name="Hu Q."/>
            <person name="Fan C."/>
            <person name="Tollenaere R."/>
            <person name="Lu Y."/>
            <person name="Battail C."/>
            <person name="Shen J."/>
            <person name="Sidebottom C.H."/>
            <person name="Wang X."/>
            <person name="Canaguier A."/>
            <person name="Chauveau A."/>
            <person name="Berard A."/>
            <person name="Deniot G."/>
            <person name="Guan M."/>
            <person name="Liu Z."/>
            <person name="Sun F."/>
            <person name="Lim Y.P."/>
            <person name="Lyons E."/>
            <person name="Town C.D."/>
            <person name="Bancroft I."/>
            <person name="Wang X."/>
            <person name="Meng J."/>
            <person name="Ma J."/>
            <person name="Pires J.C."/>
            <person name="King G.J."/>
            <person name="Brunel D."/>
            <person name="Delourme R."/>
            <person name="Renard M."/>
            <person name="Aury J.M."/>
            <person name="Adams K.L."/>
            <person name="Batley J."/>
            <person name="Snowdon R.J."/>
            <person name="Tost J."/>
            <person name="Edwards D."/>
            <person name="Zhou Y."/>
            <person name="Hua W."/>
            <person name="Sharpe A.G."/>
            <person name="Paterson A.H."/>
            <person name="Guan C."/>
            <person name="Wincker P."/>
        </authorList>
    </citation>
    <scope>NUCLEOTIDE SEQUENCE [LARGE SCALE GENOMIC DNA]</scope>
</reference>
<dbReference type="Gramene" id="CDY71583">
    <property type="protein sequence ID" value="CDY71583"/>
    <property type="gene ID" value="GSBRNA2T00017425001"/>
</dbReference>
<dbReference type="EMBL" id="LK046487">
    <property type="protein sequence ID" value="CDY71583.1"/>
    <property type="molecule type" value="Genomic_DNA"/>
</dbReference>
<evidence type="ECO:0000313" key="3">
    <source>
        <dbReference type="EMBL" id="CDY71583.1"/>
    </source>
</evidence>
<evidence type="ECO:0000313" key="2">
    <source>
        <dbReference type="EMBL" id="CAF2253719.1"/>
    </source>
</evidence>
<sequence>MTLGNSSNHKSHHHPRHHRDSVKEFRVSFAAEEPIHVLEYEDMRRTQSERMSRREATKQVDVDKEADEFIKFEHRKFCKWTTAKSV</sequence>
<reference evidence="2" key="3">
    <citation type="submission" date="2021-01" db="EMBL/GenBank/DDBJ databases">
        <authorList>
            <consortium name="Genoscope - CEA"/>
            <person name="William W."/>
        </authorList>
    </citation>
    <scope>NUCLEOTIDE SEQUENCE</scope>
</reference>
<reference evidence="3" key="2">
    <citation type="submission" date="2014-06" db="EMBL/GenBank/DDBJ databases">
        <authorList>
            <person name="Genoscope - CEA"/>
        </authorList>
    </citation>
    <scope>NUCLEOTIDE SEQUENCE</scope>
</reference>
<dbReference type="PaxDb" id="3708-A0A078JVG8"/>
<evidence type="ECO:0000256" key="1">
    <source>
        <dbReference type="SAM" id="MobiDB-lite"/>
    </source>
</evidence>
<feature type="compositionally biased region" description="Basic residues" evidence="1">
    <location>
        <begin position="9"/>
        <end position="20"/>
    </location>
</feature>
<name>A0A078JVG8_BRANA</name>
<organism evidence="3">
    <name type="scientific">Brassica napus</name>
    <name type="common">Rape</name>
    <dbReference type="NCBI Taxonomy" id="3708"/>
    <lineage>
        <taxon>Eukaryota</taxon>
        <taxon>Viridiplantae</taxon>
        <taxon>Streptophyta</taxon>
        <taxon>Embryophyta</taxon>
        <taxon>Tracheophyta</taxon>
        <taxon>Spermatophyta</taxon>
        <taxon>Magnoliopsida</taxon>
        <taxon>eudicotyledons</taxon>
        <taxon>Gunneridae</taxon>
        <taxon>Pentapetalae</taxon>
        <taxon>rosids</taxon>
        <taxon>malvids</taxon>
        <taxon>Brassicales</taxon>
        <taxon>Brassicaceae</taxon>
        <taxon>Brassiceae</taxon>
        <taxon>Brassica</taxon>
    </lineage>
</organism>
<gene>
    <name evidence="3" type="primary">BnaAnng38020D</name>
    <name evidence="2" type="ORF">DARMORV10_A08P26660.1</name>
    <name evidence="3" type="ORF">GSBRNA2T00017425001</name>
</gene>
<dbReference type="Proteomes" id="UP001295469">
    <property type="component" value="Chromosome A08"/>
</dbReference>
<proteinExistence type="predicted"/>
<dbReference type="STRING" id="3708.A0A078JVG8"/>
<accession>A0A078JVG8</accession>
<protein>
    <submittedName>
        <fullName evidence="2">(rape) hypothetical protein</fullName>
    </submittedName>
    <submittedName>
        <fullName evidence="3">BnaAnng38020D protein</fullName>
    </submittedName>
</protein>
<dbReference type="EMBL" id="HG994362">
    <property type="protein sequence ID" value="CAF2253719.1"/>
    <property type="molecule type" value="Genomic_DNA"/>
</dbReference>
<feature type="region of interest" description="Disordered" evidence="1">
    <location>
        <begin position="1"/>
        <end position="24"/>
    </location>
</feature>